<dbReference type="InterPro" id="IPR007163">
    <property type="entry name" value="VCA0040-like"/>
</dbReference>
<dbReference type="EMBL" id="JBIPKE010000019">
    <property type="protein sequence ID" value="MFH6984874.1"/>
    <property type="molecule type" value="Genomic_DNA"/>
</dbReference>
<evidence type="ECO:0000313" key="3">
    <source>
        <dbReference type="Proteomes" id="UP001610063"/>
    </source>
</evidence>
<feature type="transmembrane region" description="Helical" evidence="1">
    <location>
        <begin position="68"/>
        <end position="90"/>
    </location>
</feature>
<feature type="transmembrane region" description="Helical" evidence="1">
    <location>
        <begin position="188"/>
        <end position="208"/>
    </location>
</feature>
<keyword evidence="1" id="KW-0472">Membrane</keyword>
<accession>A0ABW7NEG1</accession>
<comment type="caution">
    <text evidence="2">The sequence shown here is derived from an EMBL/GenBank/DDBJ whole genome shotgun (WGS) entry which is preliminary data.</text>
</comment>
<dbReference type="Proteomes" id="UP001610063">
    <property type="component" value="Unassembled WGS sequence"/>
</dbReference>
<reference evidence="2 3" key="1">
    <citation type="journal article" date="2013" name="Int. J. Syst. Evol. Microbiol.">
        <title>Marinoscillum luteum sp. nov., isolated from marine sediment.</title>
        <authorList>
            <person name="Cha I.T."/>
            <person name="Park S.J."/>
            <person name="Kim S.J."/>
            <person name="Kim J.G."/>
            <person name="Jung M.Y."/>
            <person name="Shin K.S."/>
            <person name="Kwon K.K."/>
            <person name="Yang S.H."/>
            <person name="Seo Y.S."/>
            <person name="Rhee S.K."/>
        </authorList>
    </citation>
    <scope>NUCLEOTIDE SEQUENCE [LARGE SCALE GENOMIC DNA]</scope>
    <source>
        <strain evidence="2 3">KCTC 23939</strain>
    </source>
</reference>
<gene>
    <name evidence="2" type="ORF">ACHKAR_15565</name>
</gene>
<keyword evidence="1" id="KW-0812">Transmembrane</keyword>
<name>A0ABW7NEG1_9BACT</name>
<dbReference type="PANTHER" id="PTHR37308:SF1">
    <property type="entry name" value="POLYPRENYL-PHOSPHATE TRANSPORTER"/>
    <property type="match status" value="1"/>
</dbReference>
<dbReference type="RefSeq" id="WP_395418299.1">
    <property type="nucleotide sequence ID" value="NZ_JBIPKE010000019.1"/>
</dbReference>
<feature type="transmembrane region" description="Helical" evidence="1">
    <location>
        <begin position="120"/>
        <end position="137"/>
    </location>
</feature>
<sequence>MKRIVLLLKGMAMGGADVIPGVSGGTIALITGIYEELIHSIKSVDAVALKLLLKLDIKGLWQRINGAFLVNVFAGVLISIFSLAKLITYLLEVHPIPVWSFFFGLILISAYFVMPRTRGWTDYLSLFVGAVLAYLITSLTPGDTPEELWFVFISGAIAICAMILPGISGSFILLLLGKYEFVLGAVKTLDLSIIAAFAAGCAVGIISFSKVIHWLLLHYKGVTLSLLAGFMLGSLNKIWPWKDESGDVFVNLSPNDFTAVTDQPNQLYLAIIFFSLGIIIVGGLEWLGKKLA</sequence>
<feature type="transmembrane region" description="Helical" evidence="1">
    <location>
        <begin position="267"/>
        <end position="287"/>
    </location>
</feature>
<keyword evidence="3" id="KW-1185">Reference proteome</keyword>
<organism evidence="2 3">
    <name type="scientific">Marinoscillum luteum</name>
    <dbReference type="NCBI Taxonomy" id="861051"/>
    <lineage>
        <taxon>Bacteria</taxon>
        <taxon>Pseudomonadati</taxon>
        <taxon>Bacteroidota</taxon>
        <taxon>Cytophagia</taxon>
        <taxon>Cytophagales</taxon>
        <taxon>Reichenbachiellaceae</taxon>
        <taxon>Marinoscillum</taxon>
    </lineage>
</organism>
<protein>
    <submittedName>
        <fullName evidence="2">DUF368 domain-containing protein</fullName>
    </submittedName>
</protein>
<evidence type="ECO:0000256" key="1">
    <source>
        <dbReference type="SAM" id="Phobius"/>
    </source>
</evidence>
<evidence type="ECO:0000313" key="2">
    <source>
        <dbReference type="EMBL" id="MFH6984874.1"/>
    </source>
</evidence>
<dbReference type="Pfam" id="PF04018">
    <property type="entry name" value="VCA0040-like"/>
    <property type="match status" value="1"/>
</dbReference>
<proteinExistence type="predicted"/>
<dbReference type="PANTHER" id="PTHR37308">
    <property type="entry name" value="INTEGRAL MEMBRANE PROTEIN"/>
    <property type="match status" value="1"/>
</dbReference>
<feature type="transmembrane region" description="Helical" evidence="1">
    <location>
        <begin position="149"/>
        <end position="176"/>
    </location>
</feature>
<feature type="transmembrane region" description="Helical" evidence="1">
    <location>
        <begin position="96"/>
        <end position="113"/>
    </location>
</feature>
<keyword evidence="1" id="KW-1133">Transmembrane helix</keyword>